<feature type="transmembrane region" description="Helical" evidence="5">
    <location>
        <begin position="195"/>
        <end position="216"/>
    </location>
</feature>
<name>A0ABX6M542_9BURK</name>
<feature type="transmembrane region" description="Helical" evidence="5">
    <location>
        <begin position="163"/>
        <end position="183"/>
    </location>
</feature>
<keyword evidence="2 5" id="KW-0812">Transmembrane</keyword>
<feature type="domain" description="Major facilitator superfamily (MFS) profile" evidence="6">
    <location>
        <begin position="8"/>
        <end position="379"/>
    </location>
</feature>
<protein>
    <submittedName>
        <fullName evidence="7">MFS transporter</fullName>
    </submittedName>
</protein>
<dbReference type="PANTHER" id="PTHR23514:SF13">
    <property type="entry name" value="INNER MEMBRANE PROTEIN YBJJ"/>
    <property type="match status" value="1"/>
</dbReference>
<evidence type="ECO:0000256" key="4">
    <source>
        <dbReference type="ARBA" id="ARBA00023136"/>
    </source>
</evidence>
<dbReference type="PRINTS" id="PR01035">
    <property type="entry name" value="TCRTETA"/>
</dbReference>
<organism evidence="7 8">
    <name type="scientific">Duganella dendranthematis</name>
    <dbReference type="NCBI Taxonomy" id="2728021"/>
    <lineage>
        <taxon>Bacteria</taxon>
        <taxon>Pseudomonadati</taxon>
        <taxon>Pseudomonadota</taxon>
        <taxon>Betaproteobacteria</taxon>
        <taxon>Burkholderiales</taxon>
        <taxon>Oxalobacteraceae</taxon>
        <taxon>Telluria group</taxon>
        <taxon>Duganella</taxon>
    </lineage>
</organism>
<keyword evidence="3 5" id="KW-1133">Transmembrane helix</keyword>
<accession>A0ABX6M542</accession>
<keyword evidence="8" id="KW-1185">Reference proteome</keyword>
<keyword evidence="4 5" id="KW-0472">Membrane</keyword>
<feature type="transmembrane region" description="Helical" evidence="5">
    <location>
        <begin position="324"/>
        <end position="349"/>
    </location>
</feature>
<feature type="transmembrane region" description="Helical" evidence="5">
    <location>
        <begin position="45"/>
        <end position="67"/>
    </location>
</feature>
<evidence type="ECO:0000313" key="8">
    <source>
        <dbReference type="Proteomes" id="UP000503117"/>
    </source>
</evidence>
<evidence type="ECO:0000256" key="3">
    <source>
        <dbReference type="ARBA" id="ARBA00022989"/>
    </source>
</evidence>
<feature type="transmembrane region" description="Helical" evidence="5">
    <location>
        <begin position="98"/>
        <end position="123"/>
    </location>
</feature>
<dbReference type="RefSeq" id="WP_110844767.1">
    <property type="nucleotide sequence ID" value="NZ_CP051684.1"/>
</dbReference>
<evidence type="ECO:0000256" key="1">
    <source>
        <dbReference type="ARBA" id="ARBA00004141"/>
    </source>
</evidence>
<evidence type="ECO:0000313" key="7">
    <source>
        <dbReference type="EMBL" id="QJD89422.1"/>
    </source>
</evidence>
<feature type="transmembrane region" description="Helical" evidence="5">
    <location>
        <begin position="135"/>
        <end position="157"/>
    </location>
</feature>
<dbReference type="InterPro" id="IPR020846">
    <property type="entry name" value="MFS_dom"/>
</dbReference>
<dbReference type="PANTHER" id="PTHR23514">
    <property type="entry name" value="BYPASS OF STOP CODON PROTEIN 6"/>
    <property type="match status" value="1"/>
</dbReference>
<dbReference type="Proteomes" id="UP000503117">
    <property type="component" value="Chromosome"/>
</dbReference>
<dbReference type="InterPro" id="IPR051788">
    <property type="entry name" value="MFS_Transporter"/>
</dbReference>
<dbReference type="InterPro" id="IPR001958">
    <property type="entry name" value="Tet-R_TetA/multi-R_MdtG-like"/>
</dbReference>
<feature type="transmembrane region" description="Helical" evidence="5">
    <location>
        <begin position="268"/>
        <end position="286"/>
    </location>
</feature>
<feature type="transmembrane region" description="Helical" evidence="5">
    <location>
        <begin position="292"/>
        <end position="312"/>
    </location>
</feature>
<feature type="transmembrane region" description="Helical" evidence="5">
    <location>
        <begin position="355"/>
        <end position="378"/>
    </location>
</feature>
<dbReference type="Pfam" id="PF07690">
    <property type="entry name" value="MFS_1"/>
    <property type="match status" value="1"/>
</dbReference>
<dbReference type="PROSITE" id="PS50850">
    <property type="entry name" value="MFS"/>
    <property type="match status" value="1"/>
</dbReference>
<dbReference type="InterPro" id="IPR011701">
    <property type="entry name" value="MFS"/>
</dbReference>
<dbReference type="CDD" id="cd17393">
    <property type="entry name" value="MFS_MosC_like"/>
    <property type="match status" value="1"/>
</dbReference>
<dbReference type="EMBL" id="CP051684">
    <property type="protein sequence ID" value="QJD89422.1"/>
    <property type="molecule type" value="Genomic_DNA"/>
</dbReference>
<sequence>MKTTGLKQRVSTRLAFLAAGMAMSSWAPLVPYAQARTGVEAAQLGLLLLCLGIGSLLAMPVTGILAARFGCRRVILLSGLGCCAVFPFLAIAPSAPLLALALFLFGATIGTLDVSMNVQAVIVEKDYGGALMSGFHGLFSVGGIVGAGSMSAMLWLGMDIVSASVAMTIAVALVLLAAGPNLLREAPAAERDAPLLVVPRGAVVLIGVLCMFVFLAEGAVLDWSAVLLTNGGMSGAQGGLGYAAFAVAMTIGRLNGDRIVQRWGGRRIMLLGGLASALGFLLVVLAPSAWLALPGFVLIGCGASNIVPVLFTAAGSQRDMPASLAVSAISTIGYAGILAGPGVIGFVAHAVGLQWAFAALACGMLVVALSGSSVAPAAGGDARP</sequence>
<dbReference type="Gene3D" id="1.20.1250.20">
    <property type="entry name" value="MFS general substrate transporter like domains"/>
    <property type="match status" value="2"/>
</dbReference>
<reference evidence="7 8" key="1">
    <citation type="submission" date="2020-04" db="EMBL/GenBank/DDBJ databases">
        <title>Genome sequencing of novel species.</title>
        <authorList>
            <person name="Heo J."/>
            <person name="Kim S.-J."/>
            <person name="Kim J.-S."/>
            <person name="Hong S.-B."/>
            <person name="Kwon S.-W."/>
        </authorList>
    </citation>
    <scope>NUCLEOTIDE SEQUENCE [LARGE SCALE GENOMIC DNA]</scope>
    <source>
        <strain evidence="7 8">AF9R3</strain>
    </source>
</reference>
<gene>
    <name evidence="7" type="ORF">HH213_04465</name>
</gene>
<evidence type="ECO:0000256" key="2">
    <source>
        <dbReference type="ARBA" id="ARBA00022692"/>
    </source>
</evidence>
<dbReference type="InterPro" id="IPR036259">
    <property type="entry name" value="MFS_trans_sf"/>
</dbReference>
<evidence type="ECO:0000259" key="6">
    <source>
        <dbReference type="PROSITE" id="PS50850"/>
    </source>
</evidence>
<feature type="transmembrane region" description="Helical" evidence="5">
    <location>
        <begin position="236"/>
        <end position="256"/>
    </location>
</feature>
<dbReference type="SUPFAM" id="SSF103473">
    <property type="entry name" value="MFS general substrate transporter"/>
    <property type="match status" value="1"/>
</dbReference>
<proteinExistence type="predicted"/>
<evidence type="ECO:0000256" key="5">
    <source>
        <dbReference type="SAM" id="Phobius"/>
    </source>
</evidence>
<feature type="transmembrane region" description="Helical" evidence="5">
    <location>
        <begin position="74"/>
        <end position="92"/>
    </location>
</feature>
<comment type="subcellular location">
    <subcellularLocation>
        <location evidence="1">Membrane</location>
        <topology evidence="1">Multi-pass membrane protein</topology>
    </subcellularLocation>
</comment>